<dbReference type="GO" id="GO:0003723">
    <property type="term" value="F:RNA binding"/>
    <property type="evidence" value="ECO:0007669"/>
    <property type="project" value="UniProtKB-UniRule"/>
</dbReference>
<comment type="caution">
    <text evidence="3">The sequence shown here is derived from an EMBL/GenBank/DDBJ whole genome shotgun (WGS) entry which is preliminary data.</text>
</comment>
<dbReference type="EMBL" id="SDAM02000090">
    <property type="protein sequence ID" value="KAH6831491.1"/>
    <property type="molecule type" value="Genomic_DNA"/>
</dbReference>
<keyword evidence="1" id="KW-0694">RNA-binding</keyword>
<accession>A0AAD4P9P9</accession>
<dbReference type="SMART" id="SM00358">
    <property type="entry name" value="DSRM"/>
    <property type="match status" value="1"/>
</dbReference>
<dbReference type="Proteomes" id="UP001190926">
    <property type="component" value="Unassembled WGS sequence"/>
</dbReference>
<dbReference type="AlphaFoldDB" id="A0AAD4P9P9"/>
<evidence type="ECO:0000313" key="4">
    <source>
        <dbReference type="Proteomes" id="UP001190926"/>
    </source>
</evidence>
<keyword evidence="4" id="KW-1185">Reference proteome</keyword>
<evidence type="ECO:0000313" key="3">
    <source>
        <dbReference type="EMBL" id="KAH6831491.1"/>
    </source>
</evidence>
<name>A0AAD4P9P9_PERFH</name>
<dbReference type="InterPro" id="IPR014720">
    <property type="entry name" value="dsRBD_dom"/>
</dbReference>
<dbReference type="PROSITE" id="PS50137">
    <property type="entry name" value="DS_RBD"/>
    <property type="match status" value="1"/>
</dbReference>
<dbReference type="Pfam" id="PF14709">
    <property type="entry name" value="DND1_DSRM"/>
    <property type="match status" value="1"/>
</dbReference>
<dbReference type="SUPFAM" id="SSF54768">
    <property type="entry name" value="dsRNA-binding domain-like"/>
    <property type="match status" value="1"/>
</dbReference>
<evidence type="ECO:0000259" key="2">
    <source>
        <dbReference type="PROSITE" id="PS50137"/>
    </source>
</evidence>
<sequence length="116" mass="13034">MFRQEWRRLDDNQTTISPSFVASTTQPVLSECGKMGSAKAYLHQLCTAKHWKQPLFECCNEEGPGHHKMFTFKVVVGTQEGMTIVECFGNPRTSKKAAAEDAAEGALWCLNHLMKQ</sequence>
<evidence type="ECO:0000256" key="1">
    <source>
        <dbReference type="PROSITE-ProRule" id="PRU00266"/>
    </source>
</evidence>
<gene>
    <name evidence="3" type="ORF">C2S53_010421</name>
</gene>
<organism evidence="3 4">
    <name type="scientific">Perilla frutescens var. hirtella</name>
    <name type="common">Perilla citriodora</name>
    <name type="synonym">Perilla setoyensis</name>
    <dbReference type="NCBI Taxonomy" id="608512"/>
    <lineage>
        <taxon>Eukaryota</taxon>
        <taxon>Viridiplantae</taxon>
        <taxon>Streptophyta</taxon>
        <taxon>Embryophyta</taxon>
        <taxon>Tracheophyta</taxon>
        <taxon>Spermatophyta</taxon>
        <taxon>Magnoliopsida</taxon>
        <taxon>eudicotyledons</taxon>
        <taxon>Gunneridae</taxon>
        <taxon>Pentapetalae</taxon>
        <taxon>asterids</taxon>
        <taxon>lamiids</taxon>
        <taxon>Lamiales</taxon>
        <taxon>Lamiaceae</taxon>
        <taxon>Nepetoideae</taxon>
        <taxon>Elsholtzieae</taxon>
        <taxon>Perilla</taxon>
    </lineage>
</organism>
<feature type="domain" description="DRBM" evidence="2">
    <location>
        <begin position="37"/>
        <end position="112"/>
    </location>
</feature>
<proteinExistence type="predicted"/>
<protein>
    <recommendedName>
        <fullName evidence="2">DRBM domain-containing protein</fullName>
    </recommendedName>
</protein>
<dbReference type="Gene3D" id="3.30.160.20">
    <property type="match status" value="1"/>
</dbReference>
<reference evidence="3 4" key="1">
    <citation type="journal article" date="2021" name="Nat. Commun.">
        <title>Incipient diploidization of the medicinal plant Perilla within 10,000 years.</title>
        <authorList>
            <person name="Zhang Y."/>
            <person name="Shen Q."/>
            <person name="Leng L."/>
            <person name="Zhang D."/>
            <person name="Chen S."/>
            <person name="Shi Y."/>
            <person name="Ning Z."/>
            <person name="Chen S."/>
        </authorList>
    </citation>
    <scope>NUCLEOTIDE SEQUENCE [LARGE SCALE GENOMIC DNA]</scope>
    <source>
        <strain evidence="4">cv. PC099</strain>
    </source>
</reference>